<dbReference type="InterPro" id="IPR045519">
    <property type="entry name" value="DUF6476"/>
</dbReference>
<evidence type="ECO:0000313" key="2">
    <source>
        <dbReference type="EMBL" id="AML51660.1"/>
    </source>
</evidence>
<gene>
    <name evidence="2" type="ORF">RC74_10665</name>
</gene>
<dbReference type="Proteomes" id="UP000070371">
    <property type="component" value="Chromosome"/>
</dbReference>
<evidence type="ECO:0000313" key="3">
    <source>
        <dbReference type="Proteomes" id="UP000070371"/>
    </source>
</evidence>
<feature type="transmembrane region" description="Helical" evidence="1">
    <location>
        <begin position="20"/>
        <end position="41"/>
    </location>
</feature>
<protein>
    <submittedName>
        <fullName evidence="2">Uncharacterized protein</fullName>
    </submittedName>
</protein>
<keyword evidence="3" id="KW-1185">Reference proteome</keyword>
<keyword evidence="1" id="KW-0472">Membrane</keyword>
<dbReference type="STRING" id="1579316.RC74_10665"/>
<proteinExistence type="predicted"/>
<dbReference type="RefSeq" id="WP_039001058.1">
    <property type="nucleotide sequence ID" value="NZ_CP014327.1"/>
</dbReference>
<dbReference type="EMBL" id="CP014327">
    <property type="protein sequence ID" value="AML51660.1"/>
    <property type="molecule type" value="Genomic_DNA"/>
</dbReference>
<dbReference type="AlphaFoldDB" id="A0A126V038"/>
<accession>A0A126V038</accession>
<organism evidence="2 3">
    <name type="scientific">Falsihalocynthiibacter arcticus</name>
    <dbReference type="NCBI Taxonomy" id="1579316"/>
    <lineage>
        <taxon>Bacteria</taxon>
        <taxon>Pseudomonadati</taxon>
        <taxon>Pseudomonadota</taxon>
        <taxon>Alphaproteobacteria</taxon>
        <taxon>Rhodobacterales</taxon>
        <taxon>Roseobacteraceae</taxon>
        <taxon>Falsihalocynthiibacter</taxon>
    </lineage>
</organism>
<dbReference type="KEGG" id="hat:RC74_10665"/>
<keyword evidence="1" id="KW-1133">Transmembrane helix</keyword>
<reference evidence="2 3" key="1">
    <citation type="submission" date="2016-02" db="EMBL/GenBank/DDBJ databases">
        <title>Complete genome sequence of Halocynthiibacter arcticus PAMC 20958t from arctic marine sediment.</title>
        <authorList>
            <person name="Lee Y.M."/>
            <person name="Baek K."/>
            <person name="Lee H.K."/>
            <person name="Shin S.C."/>
        </authorList>
    </citation>
    <scope>NUCLEOTIDE SEQUENCE [LARGE SCALE GENOMIC DNA]</scope>
    <source>
        <strain evidence="2">PAMC 20958</strain>
    </source>
</reference>
<name>A0A126V038_9RHOB</name>
<evidence type="ECO:0000256" key="1">
    <source>
        <dbReference type="SAM" id="Phobius"/>
    </source>
</evidence>
<keyword evidence="1" id="KW-0812">Transmembrane</keyword>
<dbReference type="Pfam" id="PF20082">
    <property type="entry name" value="DUF6476"/>
    <property type="match status" value="1"/>
</dbReference>
<dbReference type="OrthoDB" id="7872651at2"/>
<sequence length="108" mass="12016">MNEAPETEIELPANLKFLRVLVTILTATMIAGLVVVIVLLVTRFPDKETLSGTKSSILPSEITLPEGVAARAFTQGNDWYAIVTDQDQILIYDRDKQTLRQTITLQND</sequence>